<proteinExistence type="predicted"/>
<sequence length="229" mass="25901">MEFERAVDRIRATMREDNSVPWSWIATNLHQLLTEYPSGLTEAIIFSDLELKFMNPYTAKSFSIRHLGFCARASRGSPPPPLAARTESRRVCSRQNTCSSSYRRLAMRILCASALEIIGCQMRTRRKSEEVKISEFGLSNVIIDTDLSNGSQILHCWNRNNVKEERKVDGDGVVYIDITPQPVSLNQPDGSGRKRLNVYISDMTADADNAVFVLYDEQIMLACLFQKVG</sequence>
<gene>
    <name evidence="1" type="ORF">BC936DRAFT_147903</name>
</gene>
<protein>
    <submittedName>
        <fullName evidence="1">Uncharacterized protein</fullName>
    </submittedName>
</protein>
<dbReference type="AlphaFoldDB" id="A0A433D469"/>
<name>A0A433D469_9FUNG</name>
<dbReference type="Proteomes" id="UP000268093">
    <property type="component" value="Unassembled WGS sequence"/>
</dbReference>
<dbReference type="Pfam" id="PF17246">
    <property type="entry name" value="CDC24_OB1"/>
    <property type="match status" value="1"/>
</dbReference>
<keyword evidence="2" id="KW-1185">Reference proteome</keyword>
<accession>A0A433D469</accession>
<evidence type="ECO:0000313" key="1">
    <source>
        <dbReference type="EMBL" id="RUP45650.1"/>
    </source>
</evidence>
<reference evidence="1 2" key="1">
    <citation type="journal article" date="2018" name="New Phytol.">
        <title>Phylogenomics of Endogonaceae and evolution of mycorrhizas within Mucoromycota.</title>
        <authorList>
            <person name="Chang Y."/>
            <person name="Desiro A."/>
            <person name="Na H."/>
            <person name="Sandor L."/>
            <person name="Lipzen A."/>
            <person name="Clum A."/>
            <person name="Barry K."/>
            <person name="Grigoriev I.V."/>
            <person name="Martin F.M."/>
            <person name="Stajich J.E."/>
            <person name="Smith M.E."/>
            <person name="Bonito G."/>
            <person name="Spatafora J.W."/>
        </authorList>
    </citation>
    <scope>NUCLEOTIDE SEQUENCE [LARGE SCALE GENOMIC DNA]</scope>
    <source>
        <strain evidence="1 2">GMNB39</strain>
    </source>
</reference>
<organism evidence="1 2">
    <name type="scientific">Jimgerdemannia flammicorona</name>
    <dbReference type="NCBI Taxonomy" id="994334"/>
    <lineage>
        <taxon>Eukaryota</taxon>
        <taxon>Fungi</taxon>
        <taxon>Fungi incertae sedis</taxon>
        <taxon>Mucoromycota</taxon>
        <taxon>Mucoromycotina</taxon>
        <taxon>Endogonomycetes</taxon>
        <taxon>Endogonales</taxon>
        <taxon>Endogonaceae</taxon>
        <taxon>Jimgerdemannia</taxon>
    </lineage>
</organism>
<evidence type="ECO:0000313" key="2">
    <source>
        <dbReference type="Proteomes" id="UP000268093"/>
    </source>
</evidence>
<dbReference type="PANTHER" id="PTHR36033:SF1">
    <property type="entry name" value="NUCLEIC ACID-BINDING PROTEINS SUPERFAMILY"/>
    <property type="match status" value="1"/>
</dbReference>
<dbReference type="EMBL" id="RBNI01006965">
    <property type="protein sequence ID" value="RUP45650.1"/>
    <property type="molecule type" value="Genomic_DNA"/>
</dbReference>
<dbReference type="PANTHER" id="PTHR36033">
    <property type="entry name" value="NUCLEIC ACID-BINDING PROTEINS SUPERFAMILY"/>
    <property type="match status" value="1"/>
</dbReference>
<dbReference type="OrthoDB" id="5594661at2759"/>
<comment type="caution">
    <text evidence="1">The sequence shown here is derived from an EMBL/GenBank/DDBJ whole genome shotgun (WGS) entry which is preliminary data.</text>
</comment>
<dbReference type="InterPro" id="IPR035201">
    <property type="entry name" value="Cdc24_OB1"/>
</dbReference>